<gene>
    <name evidence="1" type="ORF">FCN18_19745</name>
</gene>
<evidence type="ECO:0000313" key="2">
    <source>
        <dbReference type="Proteomes" id="UP000309992"/>
    </source>
</evidence>
<organism evidence="1 2">
    <name type="scientific">Prauserella endophytica</name>
    <dbReference type="NCBI Taxonomy" id="1592324"/>
    <lineage>
        <taxon>Bacteria</taxon>
        <taxon>Bacillati</taxon>
        <taxon>Actinomycetota</taxon>
        <taxon>Actinomycetes</taxon>
        <taxon>Pseudonocardiales</taxon>
        <taxon>Pseudonocardiaceae</taxon>
        <taxon>Prauserella</taxon>
        <taxon>Prauserella coralliicola group</taxon>
    </lineage>
</organism>
<dbReference type="Proteomes" id="UP000309992">
    <property type="component" value="Unassembled WGS sequence"/>
</dbReference>
<proteinExistence type="predicted"/>
<reference evidence="1 2" key="1">
    <citation type="journal article" date="2015" name="Antonie Van Leeuwenhoek">
        <title>Prauserella endophytica sp. nov., an endophytic actinobacterium isolated from Tamarix taklamakanensis.</title>
        <authorList>
            <person name="Liu J.M."/>
            <person name="Habden X."/>
            <person name="Guo L."/>
            <person name="Tuo L."/>
            <person name="Jiang Z.K."/>
            <person name="Liu S.W."/>
            <person name="Liu X.F."/>
            <person name="Chen L."/>
            <person name="Li R.F."/>
            <person name="Zhang Y.Q."/>
            <person name="Sun C.H."/>
        </authorList>
    </citation>
    <scope>NUCLEOTIDE SEQUENCE [LARGE SCALE GENOMIC DNA]</scope>
    <source>
        <strain evidence="1 2">CGMCC 4.7182</strain>
    </source>
</reference>
<dbReference type="EMBL" id="SWMS01000010">
    <property type="protein sequence ID" value="TKG69716.1"/>
    <property type="molecule type" value="Genomic_DNA"/>
</dbReference>
<keyword evidence="2" id="KW-1185">Reference proteome</keyword>
<protein>
    <submittedName>
        <fullName evidence="1">Uncharacterized protein</fullName>
    </submittedName>
</protein>
<dbReference type="RefSeq" id="WP_137095808.1">
    <property type="nucleotide sequence ID" value="NZ_SWMS01000010.1"/>
</dbReference>
<sequence length="69" mass="7572">MRLRPGAADRMVLDATGIFAALRAGSPEDAAARWRAKVEYAVRYMVAELPLEGFDADLWRTLTGGYGRA</sequence>
<name>A0ABY2S358_9PSEU</name>
<accession>A0ABY2S358</accession>
<comment type="caution">
    <text evidence="1">The sequence shown here is derived from an EMBL/GenBank/DDBJ whole genome shotgun (WGS) entry which is preliminary data.</text>
</comment>
<evidence type="ECO:0000313" key="1">
    <source>
        <dbReference type="EMBL" id="TKG69716.1"/>
    </source>
</evidence>